<feature type="region of interest" description="Disordered" evidence="5">
    <location>
        <begin position="895"/>
        <end position="931"/>
    </location>
</feature>
<reference evidence="7" key="1">
    <citation type="submission" date="2023-08" db="EMBL/GenBank/DDBJ databases">
        <title>Black Yeasts Isolated from many extreme environments.</title>
        <authorList>
            <person name="Coleine C."/>
            <person name="Stajich J.E."/>
            <person name="Selbmann L."/>
        </authorList>
    </citation>
    <scope>NUCLEOTIDE SEQUENCE</scope>
    <source>
        <strain evidence="7">CCFEE 5401</strain>
    </source>
</reference>
<evidence type="ECO:0000313" key="8">
    <source>
        <dbReference type="Proteomes" id="UP001310890"/>
    </source>
</evidence>
<keyword evidence="4" id="KW-0520">NAD</keyword>
<dbReference type="Proteomes" id="UP001310890">
    <property type="component" value="Unassembled WGS sequence"/>
</dbReference>
<protein>
    <recommendedName>
        <fullName evidence="6">UBC core domain-containing protein</fullName>
    </recommendedName>
</protein>
<dbReference type="AlphaFoldDB" id="A0AAN7YQG8"/>
<dbReference type="PANTHER" id="PTHR21328">
    <property type="entry name" value="POLY ADP-RIBOSE POLYMERASE FAMILY, MEMBER PARP"/>
    <property type="match status" value="1"/>
</dbReference>
<feature type="region of interest" description="Disordered" evidence="5">
    <location>
        <begin position="109"/>
        <end position="132"/>
    </location>
</feature>
<name>A0AAN7YQG8_9PEZI</name>
<dbReference type="SUPFAM" id="SSF56399">
    <property type="entry name" value="ADP-ribosylation"/>
    <property type="match status" value="1"/>
</dbReference>
<dbReference type="InterPro" id="IPR016135">
    <property type="entry name" value="UBQ-conjugating_enzyme/RWD"/>
</dbReference>
<dbReference type="CDD" id="cd23802">
    <property type="entry name" value="UBCc_UBE2Q"/>
    <property type="match status" value="1"/>
</dbReference>
<dbReference type="EMBL" id="JAVRRL010000047">
    <property type="protein sequence ID" value="KAK5110615.1"/>
    <property type="molecule type" value="Genomic_DNA"/>
</dbReference>
<dbReference type="SUPFAM" id="SSF54495">
    <property type="entry name" value="UBC-like"/>
    <property type="match status" value="1"/>
</dbReference>
<evidence type="ECO:0000256" key="3">
    <source>
        <dbReference type="ARBA" id="ARBA00022695"/>
    </source>
</evidence>
<dbReference type="PROSITE" id="PS50127">
    <property type="entry name" value="UBC_2"/>
    <property type="match status" value="1"/>
</dbReference>
<evidence type="ECO:0000256" key="4">
    <source>
        <dbReference type="ARBA" id="ARBA00023027"/>
    </source>
</evidence>
<organism evidence="7 8">
    <name type="scientific">Meristemomyces frigidus</name>
    <dbReference type="NCBI Taxonomy" id="1508187"/>
    <lineage>
        <taxon>Eukaryota</taxon>
        <taxon>Fungi</taxon>
        <taxon>Dikarya</taxon>
        <taxon>Ascomycota</taxon>
        <taxon>Pezizomycotina</taxon>
        <taxon>Dothideomycetes</taxon>
        <taxon>Dothideomycetidae</taxon>
        <taxon>Mycosphaerellales</taxon>
        <taxon>Teratosphaeriaceae</taxon>
        <taxon>Meristemomyces</taxon>
    </lineage>
</organism>
<dbReference type="Gene3D" id="3.90.228.10">
    <property type="match status" value="1"/>
</dbReference>
<sequence>MPRKQFIADLEKAKSDASPLPRGILGIQQGEDDGQFDFEYLAAVGDVAVKVTALIPDVSEYPRAHQYMVFCSDDAPRHIASALNHVRGTSRKTVFELLDIISATLDRLSPDHDGDLTMPDSQVDELESDDDDDDDIYDDDHQAFDIRTQNTTIAPTPDGKPKATGRAFRTRIRDDLRATKNASFKIAHLGNLLDGHHAFVTVSVRVSKLGISEEAMQAWHVDPKDYLILIIQYPNGYKTNEELQSYDSPRLAPNLGMRLCASKRYKPTLQEAIKAFTIVQQYDREDLTANELPSAEANVEQHEALRDTFISKPLNSFLQERLVPLLRYRSAGLDWRGAEQWFDEITTKGASSTDAVPDRFYDPEKLPESLPALVKGDHYAALGLTQFSFPLLAMQFALRHFTRCTDFCLVCHRQLDTEIEAIKPYVCDQSLCLYQYMTLGFGPSIEHEIMTQPYVVDLLLSFCYSSAAARKLKDFPIGLAMMIPPVDLDAYYATLPKRQQDVRKAPPTEEENKSPRIIQHYEVGYDADRLELIFFDKPDQCPVRRGSWIVLKRNTVLDLPDLHCRVAAVIYYPTITIDQPIVVGIAASLTTGQPFFTKTTRTVTPATKPKWSPARFQMYDQDFEALNTDEKCLSICKLLDTIPDVKEMQDYLTKNRPCDLRFWVERVSPAALSLLRWVIASNRACIMQVDGDTNAGQERLFGMTDHMQFRFAMGAPDKEQRFISEVRSVSSRLNLNYPTIFAWHGSPLYNWHMIIREGLHYKNIDHGRSYGDGVYHAKEAGTSGGYSGMHTGISPGNWPNSLLHVSSAIALNEIVNAPAEFQSQNPYYVVSQLDWIQTRYLFVKCNPTERSAIAIGAENKPVNAYPQDPGRTPHGLAGAIVIPASAIKSRIFNTQQEGARAPSMKSPAKRLKGSGGFNNPIATDDDDNSSDATDVEDLEILFYEAQLEPEIALPLTINPNAQKPTPTDFVPGALDYTTLPIMPQPAYADSTATKRLMKELTTLSRLQATVPDLGWYIDVPQISNPYQWIIELHSFHLLNPSLPVVSDMAKQNIHSIVLEIQFQSDFPYSPPYVRVIRPRFLSLAQGGGGHIVMGGALCMELLTNSGWSAISSMESVLMQIRLAIASDPPARLEFSGGGSGSGRGRDYGAAEGADGYLRACRAHGWVVPPRWREMAYGIRGPNGASEI</sequence>
<keyword evidence="2" id="KW-0808">Transferase</keyword>
<dbReference type="InterPro" id="IPR012317">
    <property type="entry name" value="Poly(ADP-ribose)pol_cat_dom"/>
</dbReference>
<dbReference type="GO" id="GO:0003950">
    <property type="term" value="F:NAD+ poly-ADP-ribosyltransferase activity"/>
    <property type="evidence" value="ECO:0007669"/>
    <property type="project" value="InterPro"/>
</dbReference>
<evidence type="ECO:0000256" key="5">
    <source>
        <dbReference type="SAM" id="MobiDB-lite"/>
    </source>
</evidence>
<accession>A0AAN7YQG8</accession>
<comment type="caution">
    <text evidence="7">The sequence shown here is derived from an EMBL/GenBank/DDBJ whole genome shotgun (WGS) entry which is preliminary data.</text>
</comment>
<proteinExistence type="predicted"/>
<feature type="domain" description="UBC core" evidence="6">
    <location>
        <begin position="991"/>
        <end position="1166"/>
    </location>
</feature>
<keyword evidence="3" id="KW-0548">Nucleotidyltransferase</keyword>
<dbReference type="InterPro" id="IPR051838">
    <property type="entry name" value="ARTD_PARP"/>
</dbReference>
<keyword evidence="1" id="KW-0328">Glycosyltransferase</keyword>
<evidence type="ECO:0000256" key="2">
    <source>
        <dbReference type="ARBA" id="ARBA00022679"/>
    </source>
</evidence>
<evidence type="ECO:0000256" key="1">
    <source>
        <dbReference type="ARBA" id="ARBA00022676"/>
    </source>
</evidence>
<feature type="compositionally biased region" description="Acidic residues" evidence="5">
    <location>
        <begin position="122"/>
        <end position="132"/>
    </location>
</feature>
<dbReference type="GO" id="GO:0016779">
    <property type="term" value="F:nucleotidyltransferase activity"/>
    <property type="evidence" value="ECO:0007669"/>
    <property type="project" value="UniProtKB-KW"/>
</dbReference>
<dbReference type="InterPro" id="IPR000608">
    <property type="entry name" value="UBC"/>
</dbReference>
<evidence type="ECO:0000313" key="7">
    <source>
        <dbReference type="EMBL" id="KAK5110615.1"/>
    </source>
</evidence>
<gene>
    <name evidence="7" type="ORF">LTR62_005654</name>
</gene>
<dbReference type="Pfam" id="PF00644">
    <property type="entry name" value="PARP"/>
    <property type="match status" value="1"/>
</dbReference>
<dbReference type="Gene3D" id="3.10.110.10">
    <property type="entry name" value="Ubiquitin Conjugating Enzyme"/>
    <property type="match status" value="1"/>
</dbReference>
<evidence type="ECO:0000259" key="6">
    <source>
        <dbReference type="PROSITE" id="PS50127"/>
    </source>
</evidence>